<organism evidence="4">
    <name type="scientific">Timema monikensis</name>
    <dbReference type="NCBI Taxonomy" id="170555"/>
    <lineage>
        <taxon>Eukaryota</taxon>
        <taxon>Metazoa</taxon>
        <taxon>Ecdysozoa</taxon>
        <taxon>Arthropoda</taxon>
        <taxon>Hexapoda</taxon>
        <taxon>Insecta</taxon>
        <taxon>Pterygota</taxon>
        <taxon>Neoptera</taxon>
        <taxon>Polyneoptera</taxon>
        <taxon>Phasmatodea</taxon>
        <taxon>Timematodea</taxon>
        <taxon>Timematoidea</taxon>
        <taxon>Timematidae</taxon>
        <taxon>Timema</taxon>
    </lineage>
</organism>
<feature type="region of interest" description="Disordered" evidence="2">
    <location>
        <begin position="472"/>
        <end position="559"/>
    </location>
</feature>
<dbReference type="PANTHER" id="PTHR43903">
    <property type="entry name" value="NEUROLIGIN"/>
    <property type="match status" value="1"/>
</dbReference>
<feature type="compositionally biased region" description="Polar residues" evidence="2">
    <location>
        <begin position="342"/>
        <end position="362"/>
    </location>
</feature>
<dbReference type="EMBL" id="OB793407">
    <property type="protein sequence ID" value="CAD7427217.1"/>
    <property type="molecule type" value="Genomic_DNA"/>
</dbReference>
<keyword evidence="3" id="KW-1133">Transmembrane helix</keyword>
<name>A0A7R9HLH5_9NEOP</name>
<feature type="region of interest" description="Disordered" evidence="2">
    <location>
        <begin position="288"/>
        <end position="367"/>
    </location>
</feature>
<feature type="compositionally biased region" description="Basic and acidic residues" evidence="2">
    <location>
        <begin position="546"/>
        <end position="559"/>
    </location>
</feature>
<comment type="similarity">
    <text evidence="1">Belongs to the type-B carboxylesterase/lipase family.</text>
</comment>
<dbReference type="AlphaFoldDB" id="A0A7R9HLH5"/>
<protein>
    <submittedName>
        <fullName evidence="4">Uncharacterized protein</fullName>
    </submittedName>
</protein>
<evidence type="ECO:0000256" key="1">
    <source>
        <dbReference type="ARBA" id="ARBA00005964"/>
    </source>
</evidence>
<feature type="compositionally biased region" description="Basic and acidic residues" evidence="2">
    <location>
        <begin position="288"/>
        <end position="306"/>
    </location>
</feature>
<gene>
    <name evidence="4" type="ORF">TMSB3V08_LOCUS4072</name>
</gene>
<accession>A0A7R9HLH5</accession>
<sequence>MSLSYVSNADVSTTGSIRQASDRCLTITSNPLPAPPPQSPFFPISKYSQNPNEPQEQDLVHGVRLERNRFKNIEWTAYEAVHKKYLILASAIYGSCVPSVLVGAEGYFSRLRSNATPFTLPPTIPQNSCQVMIGLTAVTVSSVPKLPTAHVICVATLEGHSHDVLEEPRKRSLFPRQVDAETLRRQGRANNSDPSKAIKGRSEYRSIRVSSRKLKLSGRAGGAGHLPYLVLVDAAWLLLPTLAITLKTGRRDDSVTAGQNTKPRVKSHFRAHRLSFWLNLVPDLHRPGGDDVPPSHHLLDDHDHGAPRVGATPPPSRTPKGGTLGTTPGLAGQRGGAILGNASGTSQSLLPSVVESSGTTPPSHEPEDGFAAYSTALSLTIAIGCSLLILNVMVFAGVYYRRDKTRLHQEGEAANDGDKRNENGRMPNSICADLLVTGGGDARSEVVAAVKLSDHGSHHIHSRHNQYQLPEFSAPASHDNSSKTLPKPPPPPRTVKPPTTSPSKPNLLQGCGCAPESQPLLPSHNLQHLNAALGGGGGTLKKKHENKTQDKTSVEDLRV</sequence>
<proteinExistence type="inferred from homology"/>
<keyword evidence="3" id="KW-0812">Transmembrane</keyword>
<dbReference type="InterPro" id="IPR051093">
    <property type="entry name" value="Neuroligin/BSAL"/>
</dbReference>
<evidence type="ECO:0000313" key="4">
    <source>
        <dbReference type="EMBL" id="CAD7427217.1"/>
    </source>
</evidence>
<feature type="compositionally biased region" description="Low complexity" evidence="2">
    <location>
        <begin position="318"/>
        <end position="330"/>
    </location>
</feature>
<feature type="compositionally biased region" description="Low complexity" evidence="2">
    <location>
        <begin position="496"/>
        <end position="505"/>
    </location>
</feature>
<feature type="compositionally biased region" description="Pro residues" evidence="2">
    <location>
        <begin position="486"/>
        <end position="495"/>
    </location>
</feature>
<evidence type="ECO:0000256" key="2">
    <source>
        <dbReference type="SAM" id="MobiDB-lite"/>
    </source>
</evidence>
<keyword evidence="3" id="KW-0472">Membrane</keyword>
<evidence type="ECO:0000256" key="3">
    <source>
        <dbReference type="SAM" id="Phobius"/>
    </source>
</evidence>
<reference evidence="4" key="1">
    <citation type="submission" date="2020-11" db="EMBL/GenBank/DDBJ databases">
        <authorList>
            <person name="Tran Van P."/>
        </authorList>
    </citation>
    <scope>NUCLEOTIDE SEQUENCE</scope>
</reference>
<feature type="transmembrane region" description="Helical" evidence="3">
    <location>
        <begin position="370"/>
        <end position="400"/>
    </location>
</feature>